<dbReference type="STRING" id="662367.SAMN05216167_12042"/>
<evidence type="ECO:0000313" key="4">
    <source>
        <dbReference type="Proteomes" id="UP000198598"/>
    </source>
</evidence>
<gene>
    <name evidence="3" type="ORF">SAMN05216167_12042</name>
</gene>
<dbReference type="InterPro" id="IPR029058">
    <property type="entry name" value="AB_hydrolase_fold"/>
</dbReference>
<dbReference type="OrthoDB" id="2247630at2"/>
<feature type="signal peptide" evidence="1">
    <location>
        <begin position="1"/>
        <end position="18"/>
    </location>
</feature>
<dbReference type="SUPFAM" id="SSF53474">
    <property type="entry name" value="alpha/beta-Hydrolases"/>
    <property type="match status" value="1"/>
</dbReference>
<name>A0A1I2DSN2_9BACT</name>
<dbReference type="Gene3D" id="3.40.50.1820">
    <property type="entry name" value="alpha/beta hydrolase"/>
    <property type="match status" value="1"/>
</dbReference>
<dbReference type="EMBL" id="FOLQ01000020">
    <property type="protein sequence ID" value="SFE83271.1"/>
    <property type="molecule type" value="Genomic_DNA"/>
</dbReference>
<dbReference type="InterPro" id="IPR000073">
    <property type="entry name" value="AB_hydrolase_1"/>
</dbReference>
<feature type="domain" description="AB hydrolase-1" evidence="2">
    <location>
        <begin position="67"/>
        <end position="178"/>
    </location>
</feature>
<sequence length="287" mass="31641">MKHLFFFLWLLTNAAAFSQSPNRLRAFMQQAPSPAQAIPYGNNPKAGHYAQTKDARIYYEVYGQGKPLVVLHGGIVGSTYEMAQFIDSLAKTHQVIAISTRGHGKSEMGSGVPSYERKAEDVNAIIEAVTKDSVLVLGFSDGAYTGYYLAGSHPDKVKKLIAIGAGEWKTGWRTFDNTRQSLFGLDSLYVNQQLALLPQPERFDEWLLSVNHYYNAVSVGKSILGQIQCPVLVMAGEKDQNAPLKTVIAAYEMMPKAQLSIIPNAPHPAFLTNFSAVWASMLPFLPR</sequence>
<proteinExistence type="predicted"/>
<dbReference type="RefSeq" id="WP_093832914.1">
    <property type="nucleotide sequence ID" value="NZ_FOLQ01000020.1"/>
</dbReference>
<reference evidence="3 4" key="1">
    <citation type="submission" date="2016-10" db="EMBL/GenBank/DDBJ databases">
        <authorList>
            <person name="de Groot N.N."/>
        </authorList>
    </citation>
    <scope>NUCLEOTIDE SEQUENCE [LARGE SCALE GENOMIC DNA]</scope>
    <source>
        <strain evidence="3 4">DSM 26130</strain>
    </source>
</reference>
<dbReference type="AlphaFoldDB" id="A0A1I2DSN2"/>
<keyword evidence="4" id="KW-1185">Reference proteome</keyword>
<dbReference type="GO" id="GO:0016020">
    <property type="term" value="C:membrane"/>
    <property type="evidence" value="ECO:0007669"/>
    <property type="project" value="TreeGrafter"/>
</dbReference>
<dbReference type="InterPro" id="IPR050266">
    <property type="entry name" value="AB_hydrolase_sf"/>
</dbReference>
<dbReference type="Proteomes" id="UP000198598">
    <property type="component" value="Unassembled WGS sequence"/>
</dbReference>
<evidence type="ECO:0000313" key="3">
    <source>
        <dbReference type="EMBL" id="SFE83271.1"/>
    </source>
</evidence>
<dbReference type="PANTHER" id="PTHR43798">
    <property type="entry name" value="MONOACYLGLYCEROL LIPASE"/>
    <property type="match status" value="1"/>
</dbReference>
<feature type="chain" id="PRO_5011641150" evidence="1">
    <location>
        <begin position="19"/>
        <end position="287"/>
    </location>
</feature>
<evidence type="ECO:0000259" key="2">
    <source>
        <dbReference type="Pfam" id="PF00561"/>
    </source>
</evidence>
<keyword evidence="1" id="KW-0732">Signal</keyword>
<dbReference type="PANTHER" id="PTHR43798:SF33">
    <property type="entry name" value="HYDROLASE, PUTATIVE (AFU_ORTHOLOGUE AFUA_2G14860)-RELATED"/>
    <property type="match status" value="1"/>
</dbReference>
<protein>
    <submittedName>
        <fullName evidence="3">Pimeloyl-ACP methyl ester carboxylesterase</fullName>
    </submittedName>
</protein>
<organism evidence="3 4">
    <name type="scientific">Spirosoma endophyticum</name>
    <dbReference type="NCBI Taxonomy" id="662367"/>
    <lineage>
        <taxon>Bacteria</taxon>
        <taxon>Pseudomonadati</taxon>
        <taxon>Bacteroidota</taxon>
        <taxon>Cytophagia</taxon>
        <taxon>Cytophagales</taxon>
        <taxon>Cytophagaceae</taxon>
        <taxon>Spirosoma</taxon>
    </lineage>
</organism>
<evidence type="ECO:0000256" key="1">
    <source>
        <dbReference type="SAM" id="SignalP"/>
    </source>
</evidence>
<accession>A0A1I2DSN2</accession>
<dbReference type="Pfam" id="PF00561">
    <property type="entry name" value="Abhydrolase_1"/>
    <property type="match status" value="1"/>
</dbReference>